<feature type="binding site" evidence="8">
    <location>
        <position position="546"/>
    </location>
    <ligand>
        <name>substrate</name>
    </ligand>
</feature>
<dbReference type="PRINTS" id="PR00743">
    <property type="entry name" value="GLHYDRLASE36"/>
</dbReference>
<feature type="active site" description="Proton donor" evidence="7">
    <location>
        <position position="546"/>
    </location>
</feature>
<proteinExistence type="inferred from homology"/>
<feature type="domain" description="Glycosyl hydrolase family 36 N-terminal" evidence="10">
    <location>
        <begin position="28"/>
        <end position="285"/>
    </location>
</feature>
<dbReference type="Gene3D" id="2.60.40.1180">
    <property type="entry name" value="Golgi alpha-mannosidase II"/>
    <property type="match status" value="1"/>
</dbReference>
<dbReference type="EMBL" id="FNQR01000004">
    <property type="protein sequence ID" value="SEA38493.1"/>
    <property type="molecule type" value="Genomic_DNA"/>
</dbReference>
<evidence type="ECO:0000256" key="8">
    <source>
        <dbReference type="PIRSR" id="PIRSR005536-2"/>
    </source>
</evidence>
<dbReference type="Pfam" id="PF16874">
    <property type="entry name" value="Glyco_hydro_36C"/>
    <property type="match status" value="1"/>
</dbReference>
<dbReference type="PANTHER" id="PTHR43053:SF3">
    <property type="entry name" value="ALPHA-GALACTOSIDASE C-RELATED"/>
    <property type="match status" value="1"/>
</dbReference>
<feature type="binding site" evidence="8">
    <location>
        <position position="524"/>
    </location>
    <ligand>
        <name>substrate</name>
    </ligand>
</feature>
<dbReference type="InterPro" id="IPR017853">
    <property type="entry name" value="GH"/>
</dbReference>
<dbReference type="PANTHER" id="PTHR43053">
    <property type="entry name" value="GLYCOSIDASE FAMILY 31"/>
    <property type="match status" value="1"/>
</dbReference>
<evidence type="ECO:0000256" key="3">
    <source>
        <dbReference type="ARBA" id="ARBA00012755"/>
    </source>
</evidence>
<dbReference type="InterPro" id="IPR031704">
    <property type="entry name" value="Glyco_hydro_36_N"/>
</dbReference>
<dbReference type="GO" id="GO:0016052">
    <property type="term" value="P:carbohydrate catabolic process"/>
    <property type="evidence" value="ECO:0007669"/>
    <property type="project" value="InterPro"/>
</dbReference>
<organism evidence="11 12">
    <name type="scientific">Thalassobacillus cyri</name>
    <dbReference type="NCBI Taxonomy" id="571932"/>
    <lineage>
        <taxon>Bacteria</taxon>
        <taxon>Bacillati</taxon>
        <taxon>Bacillota</taxon>
        <taxon>Bacilli</taxon>
        <taxon>Bacillales</taxon>
        <taxon>Bacillaceae</taxon>
        <taxon>Thalassobacillus</taxon>
    </lineage>
</organism>
<evidence type="ECO:0000256" key="2">
    <source>
        <dbReference type="ARBA" id="ARBA00006202"/>
    </source>
</evidence>
<accession>A0A1H4ARD6</accession>
<feature type="binding site" evidence="8">
    <location>
        <begin position="366"/>
        <end position="367"/>
    </location>
    <ligand>
        <name>substrate</name>
    </ligand>
</feature>
<dbReference type="Gene3D" id="2.70.98.60">
    <property type="entry name" value="alpha-galactosidase from lactobacil brevis"/>
    <property type="match status" value="1"/>
</dbReference>
<name>A0A1H4ARD6_9BACI</name>
<evidence type="ECO:0000256" key="4">
    <source>
        <dbReference type="ARBA" id="ARBA00022801"/>
    </source>
</evidence>
<evidence type="ECO:0000313" key="11">
    <source>
        <dbReference type="EMBL" id="SEA38493.1"/>
    </source>
</evidence>
<reference evidence="11 12" key="1">
    <citation type="submission" date="2016-10" db="EMBL/GenBank/DDBJ databases">
        <authorList>
            <person name="de Groot N.N."/>
        </authorList>
    </citation>
    <scope>NUCLEOTIDE SEQUENCE [LARGE SCALE GENOMIC DNA]</scope>
    <source>
        <strain evidence="11 12">CCM7597</strain>
    </source>
</reference>
<comment type="catalytic activity">
    <reaction evidence="1 6">
        <text>Hydrolysis of terminal, non-reducing alpha-D-galactose residues in alpha-D-galactosides, including galactose oligosaccharides, galactomannans and galactolipids.</text>
        <dbReference type="EC" id="3.2.1.22"/>
    </reaction>
</comment>
<dbReference type="InterPro" id="IPR013785">
    <property type="entry name" value="Aldolase_TIM"/>
</dbReference>
<feature type="binding site" evidence="8">
    <location>
        <position position="199"/>
    </location>
    <ligand>
        <name>substrate</name>
    </ligand>
</feature>
<dbReference type="STRING" id="571932.SAMN05421743_104181"/>
<dbReference type="EC" id="3.2.1.22" evidence="3 6"/>
<dbReference type="InterPro" id="IPR002252">
    <property type="entry name" value="Glyco_hydro_36"/>
</dbReference>
<dbReference type="PROSITE" id="PS00512">
    <property type="entry name" value="ALPHA_GALACTOSIDASE"/>
    <property type="match status" value="1"/>
</dbReference>
<evidence type="ECO:0000256" key="5">
    <source>
        <dbReference type="ARBA" id="ARBA00023295"/>
    </source>
</evidence>
<keyword evidence="12" id="KW-1185">Reference proteome</keyword>
<keyword evidence="5 6" id="KW-0326">Glycosidase</keyword>
<feature type="active site" description="Nucleophile" evidence="7">
    <location>
        <position position="478"/>
    </location>
</feature>
<comment type="similarity">
    <text evidence="2">Belongs to the glycosyl hydrolase 36 family.</text>
</comment>
<gene>
    <name evidence="11" type="ORF">SAMN05421743_104181</name>
</gene>
<dbReference type="CDD" id="cd14791">
    <property type="entry name" value="GH36"/>
    <property type="match status" value="1"/>
</dbReference>
<dbReference type="FunFam" id="3.20.20.70:FF:000118">
    <property type="entry name" value="Alpha-galactosidase"/>
    <property type="match status" value="1"/>
</dbReference>
<evidence type="ECO:0000259" key="10">
    <source>
        <dbReference type="Pfam" id="PF16875"/>
    </source>
</evidence>
<protein>
    <recommendedName>
        <fullName evidence="3 6">Alpha-galactosidase</fullName>
        <ecNumber evidence="3 6">3.2.1.22</ecNumber>
    </recommendedName>
</protein>
<dbReference type="Pfam" id="PF16875">
    <property type="entry name" value="Glyco_hydro_36N"/>
    <property type="match status" value="1"/>
</dbReference>
<evidence type="ECO:0000256" key="1">
    <source>
        <dbReference type="ARBA" id="ARBA00001255"/>
    </source>
</evidence>
<dbReference type="RefSeq" id="WP_342722186.1">
    <property type="nucleotide sequence ID" value="NZ_FNQR01000004.1"/>
</dbReference>
<sequence length="741" mass="85538">MIYKDENRQQFHLKNDYISYIFRVLENGHLGHLYFGPSLRHQKNFEHFQDINNPVGYSTHTFSDNLAFSLETILQEYPLYGKGDYREPAIIVEDQNGKSISGFIFDYAEIQEGKPQLEGLPATYADSGQAQTLVIHLYDSETDVKILLMYSIFERLPVITRSVQVINKGNQEVSLKRLFSCSIDLPDADYDMLHLSGAWARERHIKERPLVQGIQSIGSMRGSSSHQHNPFLVLKRKETTEHQGTAVGIQFVYSGNFLGQVEVDHYENTRIQMGIHPSQFTWGLKPGESFQAPEAIVTLSKKGLNGLSTSLHDLHRKHLIAEKWKGIERPILINNWEATYFDFNEEKLLKIVDQAKALGVELFVLDDGWFGKRNDDTSSLGDWFVNQTKLPKGIGDLADSVKKKGLAFGLWFEPEMVNSDSDLYRNHPEWVIGYPEQHLTFGRNQWVLDFSNPEVVDHIYKQMKKIIEETKLDYIKWDMNRNITEAASSNLENQGEFFHRYILGVYRLYERLLQEYPEVLFESCAGGGGRFDAGMMYYAPQAWTSDDTDSVDRLKIQYGTSLAFPLYSIGSHVSAVPNHQTWRETSLVHRGNVAYFGTFGYELDPESLTEQEKKEVREQINFYKEYRTLIRDGDFLRLLSPFKHNEVAWMVCAKDRSEALIGWYKTLSTPNPKNNQVLRLAGLKSEGRYYVSEYNRSYFGDELMYRGLPLPIEFNGVNEHMAERRGDYQSLVVHIKEIDES</sequence>
<dbReference type="Pfam" id="PF02065">
    <property type="entry name" value="Melibiase"/>
    <property type="match status" value="1"/>
</dbReference>
<dbReference type="InterPro" id="IPR031705">
    <property type="entry name" value="Glyco_hydro_36_C"/>
</dbReference>
<dbReference type="AlphaFoldDB" id="A0A1H4ARD6"/>
<feature type="binding site" evidence="8">
    <location>
        <position position="443"/>
    </location>
    <ligand>
        <name>substrate</name>
    </ligand>
</feature>
<dbReference type="InterPro" id="IPR038417">
    <property type="entry name" value="Alpga-gal_N_sf"/>
</dbReference>
<dbReference type="InterPro" id="IPR000111">
    <property type="entry name" value="Glyco_hydro_27/36_CS"/>
</dbReference>
<feature type="binding site" evidence="8">
    <location>
        <begin position="476"/>
        <end position="480"/>
    </location>
    <ligand>
        <name>substrate</name>
    </ligand>
</feature>
<evidence type="ECO:0000313" key="12">
    <source>
        <dbReference type="Proteomes" id="UP000198584"/>
    </source>
</evidence>
<dbReference type="Gene3D" id="3.20.20.70">
    <property type="entry name" value="Aldolase class I"/>
    <property type="match status" value="1"/>
</dbReference>
<dbReference type="InterPro" id="IPR013780">
    <property type="entry name" value="Glyco_hydro_b"/>
</dbReference>
<dbReference type="Proteomes" id="UP000198584">
    <property type="component" value="Unassembled WGS sequence"/>
</dbReference>
<dbReference type="SUPFAM" id="SSF51445">
    <property type="entry name" value="(Trans)glycosidases"/>
    <property type="match status" value="1"/>
</dbReference>
<keyword evidence="4 6" id="KW-0378">Hydrolase</keyword>
<evidence type="ECO:0000256" key="7">
    <source>
        <dbReference type="PIRSR" id="PIRSR005536-1"/>
    </source>
</evidence>
<feature type="domain" description="Glycosyl hydrolase family 36 C-terminal" evidence="9">
    <location>
        <begin position="647"/>
        <end position="735"/>
    </location>
</feature>
<dbReference type="PIRSF" id="PIRSF005536">
    <property type="entry name" value="Agal"/>
    <property type="match status" value="1"/>
</dbReference>
<dbReference type="GO" id="GO:0004557">
    <property type="term" value="F:alpha-galactosidase activity"/>
    <property type="evidence" value="ECO:0007669"/>
    <property type="project" value="UniProtKB-UniRule"/>
</dbReference>
<dbReference type="InterPro" id="IPR050985">
    <property type="entry name" value="Alpha-glycosidase_related"/>
</dbReference>
<evidence type="ECO:0000256" key="6">
    <source>
        <dbReference type="PIRNR" id="PIRNR005536"/>
    </source>
</evidence>
<evidence type="ECO:0000259" key="9">
    <source>
        <dbReference type="Pfam" id="PF16874"/>
    </source>
</evidence>